<evidence type="ECO:0000256" key="4">
    <source>
        <dbReference type="ARBA" id="ARBA00022475"/>
    </source>
</evidence>
<keyword evidence="9 10" id="KW-0472">Membrane</keyword>
<comment type="subcellular location">
    <subcellularLocation>
        <location evidence="1">Cell inner membrane</location>
        <topology evidence="1">Single-pass membrane protein</topology>
    </subcellularLocation>
</comment>
<evidence type="ECO:0000256" key="8">
    <source>
        <dbReference type="ARBA" id="ARBA00022989"/>
    </source>
</evidence>
<dbReference type="SUPFAM" id="SSF53067">
    <property type="entry name" value="Actin-like ATPase domain"/>
    <property type="match status" value="1"/>
</dbReference>
<evidence type="ECO:0000256" key="2">
    <source>
        <dbReference type="ARBA" id="ARBA00005318"/>
    </source>
</evidence>
<evidence type="ECO:0008006" key="15">
    <source>
        <dbReference type="Google" id="ProtNLM"/>
    </source>
</evidence>
<evidence type="ECO:0000313" key="14">
    <source>
        <dbReference type="Proteomes" id="UP000653343"/>
    </source>
</evidence>
<evidence type="ECO:0000256" key="9">
    <source>
        <dbReference type="ARBA" id="ARBA00023136"/>
    </source>
</evidence>
<feature type="transmembrane region" description="Helical" evidence="10">
    <location>
        <begin position="271"/>
        <end position="292"/>
    </location>
</feature>
<evidence type="ECO:0000256" key="10">
    <source>
        <dbReference type="SAM" id="Phobius"/>
    </source>
</evidence>
<evidence type="ECO:0000256" key="5">
    <source>
        <dbReference type="ARBA" id="ARBA00022519"/>
    </source>
</evidence>
<dbReference type="RefSeq" id="WP_189358068.1">
    <property type="nucleotide sequence ID" value="NZ_BMYU01000008.1"/>
</dbReference>
<comment type="caution">
    <text evidence="13">The sequence shown here is derived from an EMBL/GenBank/DDBJ whole genome shotgun (WGS) entry which is preliminary data.</text>
</comment>
<accession>A0ABQ2Y0U0</accession>
<feature type="domain" description="GspL periplasmic" evidence="12">
    <location>
        <begin position="266"/>
        <end position="343"/>
    </location>
</feature>
<dbReference type="Pfam" id="PF12693">
    <property type="entry name" value="GspL_C"/>
    <property type="match status" value="1"/>
</dbReference>
<dbReference type="Pfam" id="PF05134">
    <property type="entry name" value="T2SSL"/>
    <property type="match status" value="1"/>
</dbReference>
<name>A0ABQ2Y0U0_9BURK</name>
<keyword evidence="14" id="KW-1185">Reference proteome</keyword>
<evidence type="ECO:0000256" key="1">
    <source>
        <dbReference type="ARBA" id="ARBA00004377"/>
    </source>
</evidence>
<comment type="similarity">
    <text evidence="2">Belongs to the GSP L family.</text>
</comment>
<sequence>MANLLYISLPPRSVALKDPEWAETLQLGFALMSGDGQLMQQGNQALNQIRALAHGASEIRFLLAPSDVSVFEISVPPMNAARFKAALPNLMEEYLSQDAAELVLAAGQVKDGKAIVAVSDRSWLQQTVGLCRTWGVHKLSAFAAHLAGRAESDPAIIWLEPGQDVIGLAINAGPGCISASLLDQTESTAVLQIAQIMLHQESGVPVTLVVPANELERWKQDVAALPELGAWNVQAGSWMQRVQGIYSGVPDLLKDFEIAAQPAFDWKRWKWALILGGAAIVVNVVALNIEWLSLKREEKALKTAITETFRSTFPNEPVQFPLEQMQRKLASAQQQAGQFSSTDFASVTFRFAQAWDKVMSAQPMAIETIEYRERALQFKVKAGITVPADALSAALAEQALVLEKKNEGLWQVSAGGRKK</sequence>
<evidence type="ECO:0000256" key="3">
    <source>
        <dbReference type="ARBA" id="ARBA00022448"/>
    </source>
</evidence>
<protein>
    <recommendedName>
        <fullName evidence="15">General secretion pathway protein L</fullName>
    </recommendedName>
</protein>
<dbReference type="InterPro" id="IPR043129">
    <property type="entry name" value="ATPase_NBD"/>
</dbReference>
<gene>
    <name evidence="13" type="ORF">GCM10010946_30400</name>
</gene>
<organism evidence="13 14">
    <name type="scientific">Undibacterium squillarum</name>
    <dbReference type="NCBI Taxonomy" id="1131567"/>
    <lineage>
        <taxon>Bacteria</taxon>
        <taxon>Pseudomonadati</taxon>
        <taxon>Pseudomonadota</taxon>
        <taxon>Betaproteobacteria</taxon>
        <taxon>Burkholderiales</taxon>
        <taxon>Oxalobacteraceae</taxon>
        <taxon>Undibacterium</taxon>
    </lineage>
</organism>
<reference evidence="14" key="1">
    <citation type="journal article" date="2019" name="Int. J. Syst. Evol. Microbiol.">
        <title>The Global Catalogue of Microorganisms (GCM) 10K type strain sequencing project: providing services to taxonomists for standard genome sequencing and annotation.</title>
        <authorList>
            <consortium name="The Broad Institute Genomics Platform"/>
            <consortium name="The Broad Institute Genome Sequencing Center for Infectious Disease"/>
            <person name="Wu L."/>
            <person name="Ma J."/>
        </authorList>
    </citation>
    <scope>NUCLEOTIDE SEQUENCE [LARGE SCALE GENOMIC DNA]</scope>
    <source>
        <strain evidence="14">KCTC 23917</strain>
    </source>
</reference>
<dbReference type="InterPro" id="IPR024230">
    <property type="entry name" value="GspL_cyto_dom"/>
</dbReference>
<keyword evidence="3" id="KW-0813">Transport</keyword>
<keyword evidence="4" id="KW-1003">Cell membrane</keyword>
<feature type="domain" description="GspL cytoplasmic actin-ATPase-like" evidence="11">
    <location>
        <begin position="41"/>
        <end position="137"/>
    </location>
</feature>
<proteinExistence type="inferred from homology"/>
<evidence type="ECO:0000259" key="11">
    <source>
        <dbReference type="Pfam" id="PF05134"/>
    </source>
</evidence>
<keyword evidence="6 10" id="KW-0812">Transmembrane</keyword>
<dbReference type="InterPro" id="IPR007812">
    <property type="entry name" value="T2SS_protein-GspL"/>
</dbReference>
<evidence type="ECO:0000256" key="6">
    <source>
        <dbReference type="ARBA" id="ARBA00022692"/>
    </source>
</evidence>
<dbReference type="InterPro" id="IPR025691">
    <property type="entry name" value="GspL_pp_dom"/>
</dbReference>
<keyword evidence="7" id="KW-0653">Protein transport</keyword>
<dbReference type="NCBIfam" id="TIGR01709">
    <property type="entry name" value="typeII_sec_gspL"/>
    <property type="match status" value="1"/>
</dbReference>
<evidence type="ECO:0000313" key="13">
    <source>
        <dbReference type="EMBL" id="GGX49612.1"/>
    </source>
</evidence>
<dbReference type="Proteomes" id="UP000653343">
    <property type="component" value="Unassembled WGS sequence"/>
</dbReference>
<dbReference type="EMBL" id="BMYU01000008">
    <property type="protein sequence ID" value="GGX49612.1"/>
    <property type="molecule type" value="Genomic_DNA"/>
</dbReference>
<keyword evidence="5" id="KW-0997">Cell inner membrane</keyword>
<evidence type="ECO:0000259" key="12">
    <source>
        <dbReference type="Pfam" id="PF12693"/>
    </source>
</evidence>
<dbReference type="Gene3D" id="3.30.420.380">
    <property type="match status" value="1"/>
</dbReference>
<keyword evidence="8 10" id="KW-1133">Transmembrane helix</keyword>
<evidence type="ECO:0000256" key="7">
    <source>
        <dbReference type="ARBA" id="ARBA00022927"/>
    </source>
</evidence>